<keyword evidence="1" id="KW-0812">Transmembrane</keyword>
<dbReference type="EMBL" id="KI911140">
    <property type="protein sequence ID" value="ETS05315.1"/>
    <property type="molecule type" value="Genomic_DNA"/>
</dbReference>
<keyword evidence="1" id="KW-1133">Transmembrane helix</keyword>
<gene>
    <name evidence="2" type="ORF">M419DRAFT_121953</name>
</gene>
<evidence type="ECO:0008006" key="4">
    <source>
        <dbReference type="Google" id="ProtNLM"/>
    </source>
</evidence>
<feature type="transmembrane region" description="Helical" evidence="1">
    <location>
        <begin position="57"/>
        <end position="85"/>
    </location>
</feature>
<evidence type="ECO:0000313" key="2">
    <source>
        <dbReference type="EMBL" id="ETS05315.1"/>
    </source>
</evidence>
<proteinExistence type="predicted"/>
<sequence>MTSILYQNPQSLKPTTTSHQVLYTTFFKSKSPHIHANMNFPSQSRYHSFSRTSPLDAAAAASTVMALLIVVCMVLLICATARLVASARGKASTNRNKNKNKTVRWDVGDAYLRERYLDERRVGSMGYSSGVGLGLYSDHV</sequence>
<evidence type="ECO:0000313" key="3">
    <source>
        <dbReference type="Proteomes" id="UP000024376"/>
    </source>
</evidence>
<protein>
    <recommendedName>
        <fullName evidence="4">Transmembrane protein</fullName>
    </recommendedName>
</protein>
<dbReference type="Proteomes" id="UP000024376">
    <property type="component" value="Unassembled WGS sequence"/>
</dbReference>
<dbReference type="AlphaFoldDB" id="A0A024SIL8"/>
<evidence type="ECO:0000256" key="1">
    <source>
        <dbReference type="SAM" id="Phobius"/>
    </source>
</evidence>
<reference evidence="3" key="1">
    <citation type="journal article" date="2013" name="Ind. Biotechnol.">
        <title>Comparative genomics analysis of Trichoderma reesei strains.</title>
        <authorList>
            <person name="Koike H."/>
            <person name="Aerts A."/>
            <person name="LaButti K."/>
            <person name="Grigoriev I.V."/>
            <person name="Baker S.E."/>
        </authorList>
    </citation>
    <scope>NUCLEOTIDE SEQUENCE [LARGE SCALE GENOMIC DNA]</scope>
    <source>
        <strain evidence="3">ATCC 56765 / BCRC 32924 / NRRL 11460 / Rut C-30</strain>
    </source>
</reference>
<name>A0A024SIL8_HYPJR</name>
<dbReference type="KEGG" id="trr:M419DRAFT_121953"/>
<organism evidence="2 3">
    <name type="scientific">Hypocrea jecorina (strain ATCC 56765 / BCRC 32924 / NRRL 11460 / Rut C-30)</name>
    <name type="common">Trichoderma reesei</name>
    <dbReference type="NCBI Taxonomy" id="1344414"/>
    <lineage>
        <taxon>Eukaryota</taxon>
        <taxon>Fungi</taxon>
        <taxon>Dikarya</taxon>
        <taxon>Ascomycota</taxon>
        <taxon>Pezizomycotina</taxon>
        <taxon>Sordariomycetes</taxon>
        <taxon>Hypocreomycetidae</taxon>
        <taxon>Hypocreales</taxon>
        <taxon>Hypocreaceae</taxon>
        <taxon>Trichoderma</taxon>
    </lineage>
</organism>
<dbReference type="HOGENOM" id="CLU_1836565_0_0_1"/>
<accession>A0A024SIL8</accession>
<keyword evidence="1" id="KW-0472">Membrane</keyword>